<organism evidence="2 3">
    <name type="scientific">Stylosanthes scabra</name>
    <dbReference type="NCBI Taxonomy" id="79078"/>
    <lineage>
        <taxon>Eukaryota</taxon>
        <taxon>Viridiplantae</taxon>
        <taxon>Streptophyta</taxon>
        <taxon>Embryophyta</taxon>
        <taxon>Tracheophyta</taxon>
        <taxon>Spermatophyta</taxon>
        <taxon>Magnoliopsida</taxon>
        <taxon>eudicotyledons</taxon>
        <taxon>Gunneridae</taxon>
        <taxon>Pentapetalae</taxon>
        <taxon>rosids</taxon>
        <taxon>fabids</taxon>
        <taxon>Fabales</taxon>
        <taxon>Fabaceae</taxon>
        <taxon>Papilionoideae</taxon>
        <taxon>50 kb inversion clade</taxon>
        <taxon>dalbergioids sensu lato</taxon>
        <taxon>Dalbergieae</taxon>
        <taxon>Pterocarpus clade</taxon>
        <taxon>Stylosanthes</taxon>
    </lineage>
</organism>
<keyword evidence="1" id="KW-0812">Transmembrane</keyword>
<keyword evidence="1" id="KW-0472">Membrane</keyword>
<gene>
    <name evidence="2" type="ORF">PIB30_028237</name>
</gene>
<dbReference type="PANTHER" id="PTHR36714">
    <property type="entry name" value="T23E23.1"/>
    <property type="match status" value="1"/>
</dbReference>
<feature type="transmembrane region" description="Helical" evidence="1">
    <location>
        <begin position="105"/>
        <end position="126"/>
    </location>
</feature>
<reference evidence="2 3" key="1">
    <citation type="journal article" date="2023" name="Plants (Basel)">
        <title>Bridging the Gap: Combining Genomics and Transcriptomics Approaches to Understand Stylosanthes scabra, an Orphan Legume from the Brazilian Caatinga.</title>
        <authorList>
            <person name="Ferreira-Neto J.R.C."/>
            <person name="da Silva M.D."/>
            <person name="Binneck E."/>
            <person name="de Melo N.F."/>
            <person name="da Silva R.H."/>
            <person name="de Melo A.L.T.M."/>
            <person name="Pandolfi V."/>
            <person name="Bustamante F.O."/>
            <person name="Brasileiro-Vidal A.C."/>
            <person name="Benko-Iseppon A.M."/>
        </authorList>
    </citation>
    <scope>NUCLEOTIDE SEQUENCE [LARGE SCALE GENOMIC DNA]</scope>
    <source>
        <tissue evidence="2">Leaves</tissue>
    </source>
</reference>
<keyword evidence="1" id="KW-1133">Transmembrane helix</keyword>
<dbReference type="EMBL" id="JASCZI010120940">
    <property type="protein sequence ID" value="MED6157956.1"/>
    <property type="molecule type" value="Genomic_DNA"/>
</dbReference>
<evidence type="ECO:0000256" key="1">
    <source>
        <dbReference type="SAM" id="Phobius"/>
    </source>
</evidence>
<evidence type="ECO:0008006" key="4">
    <source>
        <dbReference type="Google" id="ProtNLM"/>
    </source>
</evidence>
<feature type="transmembrane region" description="Helical" evidence="1">
    <location>
        <begin position="31"/>
        <end position="53"/>
    </location>
</feature>
<evidence type="ECO:0000313" key="2">
    <source>
        <dbReference type="EMBL" id="MED6157956.1"/>
    </source>
</evidence>
<accession>A0ABU6UAC2</accession>
<keyword evidence="3" id="KW-1185">Reference proteome</keyword>
<feature type="transmembrane region" description="Helical" evidence="1">
    <location>
        <begin position="138"/>
        <end position="161"/>
    </location>
</feature>
<dbReference type="PANTHER" id="PTHR36714:SF4">
    <property type="entry name" value="TRANSMEMBRANE PROTEIN"/>
    <property type="match status" value="1"/>
</dbReference>
<comment type="caution">
    <text evidence="2">The sequence shown here is derived from an EMBL/GenBank/DDBJ whole genome shotgun (WGS) entry which is preliminary data.</text>
</comment>
<proteinExistence type="predicted"/>
<protein>
    <recommendedName>
        <fullName evidence="4">Transmembrane protein</fullName>
    </recommendedName>
</protein>
<dbReference type="Proteomes" id="UP001341840">
    <property type="component" value="Unassembled WGS sequence"/>
</dbReference>
<sequence>MESESKQVMKQVEVLDILKEAVTTCVKNTTFIIFALVTSLPLLILMVHFETLFQQTLVDTARFVNHVLLRLNGGFDGGFDYPWISSCSGMDTLTKRLIVYLEWSAIWNMSIVISVMDGIYGVGALRVSWFLSSGGNGIFVQVGLFFVVNTLKWVSFMIYFCDCKERKLEKKINDVELGKDPQSGS</sequence>
<name>A0ABU6UAC2_9FABA</name>
<evidence type="ECO:0000313" key="3">
    <source>
        <dbReference type="Proteomes" id="UP001341840"/>
    </source>
</evidence>